<dbReference type="GO" id="GO:0015074">
    <property type="term" value="P:DNA integration"/>
    <property type="evidence" value="ECO:0007669"/>
    <property type="project" value="InterPro"/>
</dbReference>
<feature type="region of interest" description="Disordered" evidence="2">
    <location>
        <begin position="1"/>
        <end position="20"/>
    </location>
</feature>
<keyword evidence="4" id="KW-1185">Reference proteome</keyword>
<feature type="region of interest" description="Disordered" evidence="2">
    <location>
        <begin position="34"/>
        <end position="64"/>
    </location>
</feature>
<accession>A0AAE0EZS3</accession>
<organism evidence="3 4">
    <name type="scientific">Cymbomonas tetramitiformis</name>
    <dbReference type="NCBI Taxonomy" id="36881"/>
    <lineage>
        <taxon>Eukaryota</taxon>
        <taxon>Viridiplantae</taxon>
        <taxon>Chlorophyta</taxon>
        <taxon>Pyramimonadophyceae</taxon>
        <taxon>Pyramimonadales</taxon>
        <taxon>Pyramimonadaceae</taxon>
        <taxon>Cymbomonas</taxon>
    </lineage>
</organism>
<dbReference type="GO" id="GO:0006310">
    <property type="term" value="P:DNA recombination"/>
    <property type="evidence" value="ECO:0007669"/>
    <property type="project" value="UniProtKB-KW"/>
</dbReference>
<evidence type="ECO:0000313" key="4">
    <source>
        <dbReference type="Proteomes" id="UP001190700"/>
    </source>
</evidence>
<evidence type="ECO:0000256" key="1">
    <source>
        <dbReference type="ARBA" id="ARBA00023172"/>
    </source>
</evidence>
<dbReference type="InterPro" id="IPR011010">
    <property type="entry name" value="DNA_brk_join_enz"/>
</dbReference>
<dbReference type="SUPFAM" id="SSF56349">
    <property type="entry name" value="DNA breaking-rejoining enzymes"/>
    <property type="match status" value="1"/>
</dbReference>
<dbReference type="InterPro" id="IPR013762">
    <property type="entry name" value="Integrase-like_cat_sf"/>
</dbReference>
<protein>
    <recommendedName>
        <fullName evidence="5">Tyr recombinase domain-containing protein</fullName>
    </recommendedName>
</protein>
<proteinExistence type="predicted"/>
<gene>
    <name evidence="3" type="ORF">CYMTET_43646</name>
</gene>
<dbReference type="Gene3D" id="1.10.443.10">
    <property type="entry name" value="Intergrase catalytic core"/>
    <property type="match status" value="1"/>
</dbReference>
<reference evidence="3 4" key="1">
    <citation type="journal article" date="2015" name="Genome Biol. Evol.">
        <title>Comparative Genomics of a Bacterivorous Green Alga Reveals Evolutionary Causalities and Consequences of Phago-Mixotrophic Mode of Nutrition.</title>
        <authorList>
            <person name="Burns J.A."/>
            <person name="Paasch A."/>
            <person name="Narechania A."/>
            <person name="Kim E."/>
        </authorList>
    </citation>
    <scope>NUCLEOTIDE SEQUENCE [LARGE SCALE GENOMIC DNA]</scope>
    <source>
        <strain evidence="3 4">PLY_AMNH</strain>
    </source>
</reference>
<dbReference type="GO" id="GO:0003677">
    <property type="term" value="F:DNA binding"/>
    <property type="evidence" value="ECO:0007669"/>
    <property type="project" value="InterPro"/>
</dbReference>
<sequence>MAREDTHFHGPGTQGAGPDILGAHEELQREAGRYREEALAPHTRRAYRTARAGERSGGLNQGEALKDHPVWRKAILGAVACGPGVPTVPGTGTAEIIRQDCRQTGGSPLFVMEKVTAKKGTVVPMTHEVLVAGIKALAQQVGLDPGSYAGHSLRRGGATAALRLDVNNIYIKLQGDWKSDCFEGYCDLDQEQKLILPVAMAEAAAAACR</sequence>
<comment type="caution">
    <text evidence="3">The sequence shown here is derived from an EMBL/GenBank/DDBJ whole genome shotgun (WGS) entry which is preliminary data.</text>
</comment>
<keyword evidence="1" id="KW-0233">DNA recombination</keyword>
<dbReference type="InterPro" id="IPR052925">
    <property type="entry name" value="Phage_Integrase-like_Recomb"/>
</dbReference>
<evidence type="ECO:0008006" key="5">
    <source>
        <dbReference type="Google" id="ProtNLM"/>
    </source>
</evidence>
<dbReference type="PANTHER" id="PTHR34605:SF5">
    <property type="entry name" value="INTEGRASE_RECOMBINASE XERD HOMOLOG"/>
    <property type="match status" value="1"/>
</dbReference>
<dbReference type="AlphaFoldDB" id="A0AAE0EZS3"/>
<name>A0AAE0EZS3_9CHLO</name>
<evidence type="ECO:0000256" key="2">
    <source>
        <dbReference type="SAM" id="MobiDB-lite"/>
    </source>
</evidence>
<dbReference type="EMBL" id="LGRX02029437">
    <property type="protein sequence ID" value="KAK3246831.1"/>
    <property type="molecule type" value="Genomic_DNA"/>
</dbReference>
<dbReference type="PANTHER" id="PTHR34605">
    <property type="entry name" value="PHAGE_INTEGRASE DOMAIN-CONTAINING PROTEIN"/>
    <property type="match status" value="1"/>
</dbReference>
<dbReference type="Proteomes" id="UP001190700">
    <property type="component" value="Unassembled WGS sequence"/>
</dbReference>
<evidence type="ECO:0000313" key="3">
    <source>
        <dbReference type="EMBL" id="KAK3246831.1"/>
    </source>
</evidence>